<dbReference type="Pfam" id="PF03552">
    <property type="entry name" value="Cellulose_synt"/>
    <property type="match status" value="2"/>
</dbReference>
<dbReference type="GO" id="GO:0071555">
    <property type="term" value="P:cell wall organization"/>
    <property type="evidence" value="ECO:0007669"/>
    <property type="project" value="UniProtKB-KW"/>
</dbReference>
<evidence type="ECO:0000256" key="9">
    <source>
        <dbReference type="SAM" id="Phobius"/>
    </source>
</evidence>
<feature type="transmembrane region" description="Helical" evidence="9">
    <location>
        <begin position="448"/>
        <end position="470"/>
    </location>
</feature>
<accession>A0A438F8B3</accession>
<feature type="binding site" evidence="8">
    <location>
        <position position="66"/>
    </location>
    <ligand>
        <name>Mn(2+)</name>
        <dbReference type="ChEBI" id="CHEBI:29035"/>
    </ligand>
</feature>
<dbReference type="PANTHER" id="PTHR13301">
    <property type="entry name" value="X-BOX TRANSCRIPTION FACTOR-RELATED"/>
    <property type="match status" value="1"/>
</dbReference>
<reference evidence="10 11" key="1">
    <citation type="journal article" date="2018" name="PLoS Genet.">
        <title>Population sequencing reveals clonal diversity and ancestral inbreeding in the grapevine cultivar Chardonnay.</title>
        <authorList>
            <person name="Roach M.J."/>
            <person name="Johnson D.L."/>
            <person name="Bohlmann J."/>
            <person name="van Vuuren H.J."/>
            <person name="Jones S.J."/>
            <person name="Pretorius I.S."/>
            <person name="Schmidt S.A."/>
            <person name="Borneman A.R."/>
        </authorList>
    </citation>
    <scope>NUCLEOTIDE SEQUENCE [LARGE SCALE GENOMIC DNA]</scope>
    <source>
        <strain evidence="11">cv. Chardonnay</strain>
        <tissue evidence="10">Leaf</tissue>
    </source>
</reference>
<protein>
    <submittedName>
        <fullName evidence="10">Cellulose synthase-like protein G2</fullName>
    </submittedName>
</protein>
<evidence type="ECO:0000256" key="2">
    <source>
        <dbReference type="ARBA" id="ARBA00022676"/>
    </source>
</evidence>
<keyword evidence="2" id="KW-0328">Glycosyltransferase</keyword>
<evidence type="ECO:0000313" key="11">
    <source>
        <dbReference type="Proteomes" id="UP000288805"/>
    </source>
</evidence>
<evidence type="ECO:0000256" key="1">
    <source>
        <dbReference type="ARBA" id="ARBA00004127"/>
    </source>
</evidence>
<keyword evidence="5 9" id="KW-1133">Transmembrane helix</keyword>
<dbReference type="InterPro" id="IPR029044">
    <property type="entry name" value="Nucleotide-diphossugar_trans"/>
</dbReference>
<dbReference type="GO" id="GO:0016760">
    <property type="term" value="F:cellulose synthase (UDP-forming) activity"/>
    <property type="evidence" value="ECO:0007669"/>
    <property type="project" value="InterPro"/>
</dbReference>
<comment type="subcellular location">
    <subcellularLocation>
        <location evidence="1">Endomembrane system</location>
        <topology evidence="1">Multi-pass membrane protein</topology>
    </subcellularLocation>
</comment>
<name>A0A438F8B3_VITVI</name>
<dbReference type="FunFam" id="3.90.550.10:FF:000216">
    <property type="entry name" value="Cellulose synthase-like protein G2"/>
    <property type="match status" value="1"/>
</dbReference>
<feature type="transmembrane region" description="Helical" evidence="9">
    <location>
        <begin position="482"/>
        <end position="502"/>
    </location>
</feature>
<keyword evidence="3" id="KW-0808">Transferase</keyword>
<evidence type="ECO:0000256" key="6">
    <source>
        <dbReference type="ARBA" id="ARBA00023136"/>
    </source>
</evidence>
<dbReference type="GO" id="GO:0012505">
    <property type="term" value="C:endomembrane system"/>
    <property type="evidence" value="ECO:0007669"/>
    <property type="project" value="UniProtKB-SubCell"/>
</dbReference>
<dbReference type="EMBL" id="QGNW01001106">
    <property type="protein sequence ID" value="RVW55862.1"/>
    <property type="molecule type" value="Genomic_DNA"/>
</dbReference>
<organism evidence="10 11">
    <name type="scientific">Vitis vinifera</name>
    <name type="common">Grape</name>
    <dbReference type="NCBI Taxonomy" id="29760"/>
    <lineage>
        <taxon>Eukaryota</taxon>
        <taxon>Viridiplantae</taxon>
        <taxon>Streptophyta</taxon>
        <taxon>Embryophyta</taxon>
        <taxon>Tracheophyta</taxon>
        <taxon>Spermatophyta</taxon>
        <taxon>Magnoliopsida</taxon>
        <taxon>eudicotyledons</taxon>
        <taxon>Gunneridae</taxon>
        <taxon>Pentapetalae</taxon>
        <taxon>rosids</taxon>
        <taxon>Vitales</taxon>
        <taxon>Vitaceae</taxon>
        <taxon>Viteae</taxon>
        <taxon>Vitis</taxon>
    </lineage>
</organism>
<evidence type="ECO:0000256" key="3">
    <source>
        <dbReference type="ARBA" id="ARBA00022679"/>
    </source>
</evidence>
<feature type="transmembrane region" description="Helical" evidence="9">
    <location>
        <begin position="416"/>
        <end position="436"/>
    </location>
</feature>
<evidence type="ECO:0000313" key="10">
    <source>
        <dbReference type="EMBL" id="RVW55862.1"/>
    </source>
</evidence>
<dbReference type="GO" id="GO:0030244">
    <property type="term" value="P:cellulose biosynthetic process"/>
    <property type="evidence" value="ECO:0007669"/>
    <property type="project" value="InterPro"/>
</dbReference>
<dbReference type="SUPFAM" id="SSF53448">
    <property type="entry name" value="Nucleotide-diphospho-sugar transferases"/>
    <property type="match status" value="1"/>
</dbReference>
<dbReference type="Proteomes" id="UP000288805">
    <property type="component" value="Unassembled WGS sequence"/>
</dbReference>
<feature type="transmembrane region" description="Helical" evidence="9">
    <location>
        <begin position="287"/>
        <end position="307"/>
    </location>
</feature>
<sequence length="503" mass="56726">MVQIEYEKFKARLRTASKEGGIRNESMSSPTDHPAGVEVIGADQVEMPLLVYVSREKRPSHPHHFKAGALNVLLRVSGIISNSPYILILDCDMYCNDPTSAQKAMCFHLDPKISPTLAFVQFPQRFHNISKNDIYDSGLRSIFSILWEGFDGLQGPVLAGTCFYIKRVAFYGSFIQDDIDILKLRESFGPSNEFIRSLGQNHKPSVGFLYQSVLEDYLTAFAMHCRGWTSVYCNPSKPQFLGSGVTNMNDMLVQGTRWSSGLFDVAISKFSPLIYGSLRMSILESFCYAYLAYFPLYFISVWCFGIIPQLCLLNGIPLYPKVSDPFFMIFAFIFVSSLSKHLYEVLFTGGSFQTWMNEQRNWMIKSVTCHLYGSMDAIMKKIGMREASFLTTNKVVDNEEEKLYQMGKFDFRTSTAILAPVIILVISNMAAFMVGLARVIAAGNWDKMFVQVVLSFYILIMSYPIVEGMILRKDKGRVPPSITLLSTVLAMVLLTLGSTALMY</sequence>
<gene>
    <name evidence="10" type="primary">CSLG2_4</name>
    <name evidence="10" type="ORF">CK203_104115</name>
</gene>
<evidence type="ECO:0000256" key="7">
    <source>
        <dbReference type="ARBA" id="ARBA00023316"/>
    </source>
</evidence>
<evidence type="ECO:0000256" key="8">
    <source>
        <dbReference type="PIRSR" id="PIRSR605150-3"/>
    </source>
</evidence>
<keyword evidence="4 9" id="KW-0812">Transmembrane</keyword>
<keyword evidence="6 9" id="KW-0472">Membrane</keyword>
<dbReference type="AlphaFoldDB" id="A0A438F8B3"/>
<evidence type="ECO:0000256" key="5">
    <source>
        <dbReference type="ARBA" id="ARBA00022989"/>
    </source>
</evidence>
<proteinExistence type="predicted"/>
<keyword evidence="7" id="KW-0961">Cell wall biogenesis/degradation</keyword>
<comment type="caution">
    <text evidence="10">The sequence shown here is derived from an EMBL/GenBank/DDBJ whole genome shotgun (WGS) entry which is preliminary data.</text>
</comment>
<dbReference type="GO" id="GO:0016020">
    <property type="term" value="C:membrane"/>
    <property type="evidence" value="ECO:0007669"/>
    <property type="project" value="InterPro"/>
</dbReference>
<evidence type="ECO:0000256" key="4">
    <source>
        <dbReference type="ARBA" id="ARBA00022692"/>
    </source>
</evidence>
<dbReference type="Gene3D" id="3.90.550.10">
    <property type="entry name" value="Spore Coat Polysaccharide Biosynthesis Protein SpsA, Chain A"/>
    <property type="match status" value="1"/>
</dbReference>
<feature type="transmembrane region" description="Helical" evidence="9">
    <location>
        <begin position="327"/>
        <end position="346"/>
    </location>
</feature>
<dbReference type="InterPro" id="IPR005150">
    <property type="entry name" value="Cellulose_synth"/>
</dbReference>
<feature type="binding site" evidence="8">
    <location>
        <position position="90"/>
    </location>
    <ligand>
        <name>Mn(2+)</name>
        <dbReference type="ChEBI" id="CHEBI:29035"/>
    </ligand>
</feature>